<dbReference type="Pfam" id="PF25954">
    <property type="entry name" value="Beta-barrel_RND_2"/>
    <property type="match status" value="1"/>
</dbReference>
<dbReference type="InterPro" id="IPR058637">
    <property type="entry name" value="YknX-like_C"/>
</dbReference>
<accession>A0ABV6S562</accession>
<dbReference type="PANTHER" id="PTHR30469:SF15">
    <property type="entry name" value="HLYD FAMILY OF SECRETION PROTEINS"/>
    <property type="match status" value="1"/>
</dbReference>
<evidence type="ECO:0000313" key="9">
    <source>
        <dbReference type="Proteomes" id="UP001589858"/>
    </source>
</evidence>
<dbReference type="InterPro" id="IPR058647">
    <property type="entry name" value="BSH_CzcB-like"/>
</dbReference>
<evidence type="ECO:0000259" key="7">
    <source>
        <dbReference type="Pfam" id="PF25989"/>
    </source>
</evidence>
<dbReference type="NCBIfam" id="TIGR01730">
    <property type="entry name" value="RND_mfp"/>
    <property type="match status" value="1"/>
</dbReference>
<dbReference type="Gene3D" id="2.40.50.100">
    <property type="match status" value="1"/>
</dbReference>
<evidence type="ECO:0000256" key="4">
    <source>
        <dbReference type="SAM" id="Phobius"/>
    </source>
</evidence>
<evidence type="ECO:0000313" key="8">
    <source>
        <dbReference type="EMBL" id="MFC0684379.1"/>
    </source>
</evidence>
<organism evidence="8 9">
    <name type="scientific">Novosphingobium clariflavum</name>
    <dbReference type="NCBI Taxonomy" id="2029884"/>
    <lineage>
        <taxon>Bacteria</taxon>
        <taxon>Pseudomonadati</taxon>
        <taxon>Pseudomonadota</taxon>
        <taxon>Alphaproteobacteria</taxon>
        <taxon>Sphingomonadales</taxon>
        <taxon>Sphingomonadaceae</taxon>
        <taxon>Novosphingobium</taxon>
    </lineage>
</organism>
<name>A0ABV6S562_9SPHN</name>
<dbReference type="EMBL" id="JBHLTM010000027">
    <property type="protein sequence ID" value="MFC0684379.1"/>
    <property type="molecule type" value="Genomic_DNA"/>
</dbReference>
<evidence type="ECO:0000256" key="3">
    <source>
        <dbReference type="SAM" id="MobiDB-lite"/>
    </source>
</evidence>
<feature type="domain" description="CusB-like beta-barrel" evidence="5">
    <location>
        <begin position="253"/>
        <end position="322"/>
    </location>
</feature>
<dbReference type="Gene3D" id="2.40.30.170">
    <property type="match status" value="1"/>
</dbReference>
<keyword evidence="4" id="KW-1133">Transmembrane helix</keyword>
<dbReference type="Gene3D" id="1.10.287.470">
    <property type="entry name" value="Helix hairpin bin"/>
    <property type="match status" value="1"/>
</dbReference>
<feature type="region of interest" description="Disordered" evidence="3">
    <location>
        <begin position="1"/>
        <end position="34"/>
    </location>
</feature>
<dbReference type="Gene3D" id="2.40.420.20">
    <property type="match status" value="1"/>
</dbReference>
<gene>
    <name evidence="8" type="ORF">ACFFF8_07210</name>
</gene>
<sequence length="405" mass="42388">MNYDSRIDSGENAQVAMSDSRLEAGPPTGDAEQERPSRKWLWIIVAAAVAVIGIWFAVHKGGEGDTPKDADAQTPAVTVVVPGRVPVQGEISVTGSLAARRDMPIGSVGEGGQVRSVLVEPGDWVRQGQVLAVVDRSVQTQQQAGQSAQISVAQADARLAQANLDRALKLVDRGFISAADIDRLTATRDSANAQVRVARAQLGQLQAQAARLNIVAPAAGLVLERNVEQGQVVGGGSAVLFRLAKEGEMELLAQLSEDDLSRIGVGAEARVTPVGSKDTFIGHVWQVSPVIDPSNRQGVARILLAYNPALRPGGFASASIGSGAVDAPLLPESAIQNDDKGSFVYIVDAKNVVHRQPVQTGIVTPRGIVVKSGLQGSEKVVLRAGGFLNDGDKVKPQLVSAAKAD</sequence>
<comment type="similarity">
    <text evidence="1">Belongs to the membrane fusion protein (MFP) (TC 8.A.1) family.</text>
</comment>
<feature type="transmembrane region" description="Helical" evidence="4">
    <location>
        <begin position="40"/>
        <end position="58"/>
    </location>
</feature>
<reference evidence="8 9" key="1">
    <citation type="submission" date="2024-09" db="EMBL/GenBank/DDBJ databases">
        <authorList>
            <person name="Sun Q."/>
            <person name="Mori K."/>
        </authorList>
    </citation>
    <scope>NUCLEOTIDE SEQUENCE [LARGE SCALE GENOMIC DNA]</scope>
    <source>
        <strain evidence="8 9">CICC 11035S</strain>
    </source>
</reference>
<protein>
    <submittedName>
        <fullName evidence="8">Efflux RND transporter periplasmic adaptor subunit</fullName>
    </submittedName>
</protein>
<keyword evidence="9" id="KW-1185">Reference proteome</keyword>
<keyword evidence="4" id="KW-0812">Transmembrane</keyword>
<proteinExistence type="inferred from homology"/>
<dbReference type="Proteomes" id="UP001589858">
    <property type="component" value="Unassembled WGS sequence"/>
</dbReference>
<dbReference type="InterPro" id="IPR058792">
    <property type="entry name" value="Beta-barrel_RND_2"/>
</dbReference>
<evidence type="ECO:0000256" key="1">
    <source>
        <dbReference type="ARBA" id="ARBA00009477"/>
    </source>
</evidence>
<keyword evidence="2" id="KW-0175">Coiled coil</keyword>
<comment type="caution">
    <text evidence="8">The sequence shown here is derived from an EMBL/GenBank/DDBJ whole genome shotgun (WGS) entry which is preliminary data.</text>
</comment>
<dbReference type="RefSeq" id="WP_267219562.1">
    <property type="nucleotide sequence ID" value="NZ_JAPCWC010000004.1"/>
</dbReference>
<dbReference type="SUPFAM" id="SSF111369">
    <property type="entry name" value="HlyD-like secretion proteins"/>
    <property type="match status" value="1"/>
</dbReference>
<evidence type="ECO:0000259" key="5">
    <source>
        <dbReference type="Pfam" id="PF25954"/>
    </source>
</evidence>
<feature type="domain" description="CzcB-like barrel-sandwich hybrid" evidence="6">
    <location>
        <begin position="112"/>
        <end position="239"/>
    </location>
</feature>
<evidence type="ECO:0000256" key="2">
    <source>
        <dbReference type="SAM" id="Coils"/>
    </source>
</evidence>
<feature type="domain" description="YknX-like C-terminal permuted SH3-like" evidence="7">
    <location>
        <begin position="330"/>
        <end position="395"/>
    </location>
</feature>
<dbReference type="Pfam" id="PF25989">
    <property type="entry name" value="YknX_C"/>
    <property type="match status" value="1"/>
</dbReference>
<keyword evidence="4" id="KW-0472">Membrane</keyword>
<dbReference type="Pfam" id="PF25973">
    <property type="entry name" value="BSH_CzcB"/>
    <property type="match status" value="1"/>
</dbReference>
<dbReference type="PANTHER" id="PTHR30469">
    <property type="entry name" value="MULTIDRUG RESISTANCE PROTEIN MDTA"/>
    <property type="match status" value="1"/>
</dbReference>
<feature type="coiled-coil region" evidence="2">
    <location>
        <begin position="181"/>
        <end position="208"/>
    </location>
</feature>
<dbReference type="InterPro" id="IPR006143">
    <property type="entry name" value="RND_pump_MFP"/>
</dbReference>
<evidence type="ECO:0000259" key="6">
    <source>
        <dbReference type="Pfam" id="PF25973"/>
    </source>
</evidence>